<feature type="signal peptide" evidence="3">
    <location>
        <begin position="1"/>
        <end position="19"/>
    </location>
</feature>
<dbReference type="InterPro" id="IPR006059">
    <property type="entry name" value="SBP"/>
</dbReference>
<feature type="chain" id="PRO_5046849287" evidence="3">
    <location>
        <begin position="20"/>
        <end position="331"/>
    </location>
</feature>
<evidence type="ECO:0000313" key="4">
    <source>
        <dbReference type="EMBL" id="GGJ34538.1"/>
    </source>
</evidence>
<dbReference type="Gene3D" id="3.40.190.10">
    <property type="entry name" value="Periplasmic binding protein-like II"/>
    <property type="match status" value="2"/>
</dbReference>
<comment type="caution">
    <text evidence="4">The sequence shown here is derived from an EMBL/GenBank/DDBJ whole genome shotgun (WGS) entry which is preliminary data.</text>
</comment>
<accession>A0ABQ2D068</accession>
<comment type="similarity">
    <text evidence="1">Belongs to the bacterial solute-binding protein 1 family.</text>
</comment>
<evidence type="ECO:0000313" key="5">
    <source>
        <dbReference type="Proteomes" id="UP000632222"/>
    </source>
</evidence>
<keyword evidence="2 3" id="KW-0732">Signal</keyword>
<evidence type="ECO:0000256" key="2">
    <source>
        <dbReference type="ARBA" id="ARBA00022729"/>
    </source>
</evidence>
<dbReference type="RefSeq" id="WP_189002633.1">
    <property type="nucleotide sequence ID" value="NZ_BMOD01000006.1"/>
</dbReference>
<name>A0ABQ2D068_9DEIO</name>
<dbReference type="InterPro" id="IPR026045">
    <property type="entry name" value="Ferric-bd"/>
</dbReference>
<dbReference type="Proteomes" id="UP000632222">
    <property type="component" value="Unassembled WGS sequence"/>
</dbReference>
<gene>
    <name evidence="4" type="ORF">GCM10008938_20900</name>
</gene>
<dbReference type="PANTHER" id="PTHR30006:SF15">
    <property type="entry name" value="IRON-UTILIZATION PERIPLASMIC PROTEIN"/>
    <property type="match status" value="1"/>
</dbReference>
<dbReference type="CDD" id="cd13543">
    <property type="entry name" value="PBP2_Fbp"/>
    <property type="match status" value="1"/>
</dbReference>
<dbReference type="PIRSF" id="PIRSF002825">
    <property type="entry name" value="CfbpA"/>
    <property type="match status" value="1"/>
</dbReference>
<keyword evidence="5" id="KW-1185">Reference proteome</keyword>
<dbReference type="SUPFAM" id="SSF53850">
    <property type="entry name" value="Periplasmic binding protein-like II"/>
    <property type="match status" value="1"/>
</dbReference>
<evidence type="ECO:0000256" key="1">
    <source>
        <dbReference type="ARBA" id="ARBA00008520"/>
    </source>
</evidence>
<sequence>MNKTIAITLAGLLAGAALAQSKSITVYTGRSKGLVDPIVQQFEQDTGIKVNVRYATDSAIIAALQEEGKASPADVLWANSSGSLGIANEAGLLTTLSKTLVSKFPEVYAPSNNTWIPLSVRFRVMAYNTNKVKPESFPKSVMDLPKHKEFKGRIGWTPTYASFQDFVGAMIALKGEAATREWLLGMKALEPKSYAASNVAMMEGIRNNEIDVAITNHYYIQRFIKSGAPIGTYYFQQGDVGGLALVTGAGILKTSKKRADALKFLNYLVAPKAQQFFTAEVFEYPVTNKIILSSSLLPFAEAAKLSPKIDQEKMGPRLEQAQKLLREVGLL</sequence>
<dbReference type="EMBL" id="BMOD01000006">
    <property type="protein sequence ID" value="GGJ34538.1"/>
    <property type="molecule type" value="Genomic_DNA"/>
</dbReference>
<organism evidence="4 5">
    <name type="scientific">Deinococcus roseus</name>
    <dbReference type="NCBI Taxonomy" id="392414"/>
    <lineage>
        <taxon>Bacteria</taxon>
        <taxon>Thermotogati</taxon>
        <taxon>Deinococcota</taxon>
        <taxon>Deinococci</taxon>
        <taxon>Deinococcales</taxon>
        <taxon>Deinococcaceae</taxon>
        <taxon>Deinococcus</taxon>
    </lineage>
</organism>
<dbReference type="PANTHER" id="PTHR30006">
    <property type="entry name" value="THIAMINE-BINDING PERIPLASMIC PROTEIN-RELATED"/>
    <property type="match status" value="1"/>
</dbReference>
<proteinExistence type="inferred from homology"/>
<protein>
    <submittedName>
        <fullName evidence="4">Iron ABC transporter substrate-binding protein</fullName>
    </submittedName>
</protein>
<evidence type="ECO:0000256" key="3">
    <source>
        <dbReference type="SAM" id="SignalP"/>
    </source>
</evidence>
<dbReference type="Pfam" id="PF01547">
    <property type="entry name" value="SBP_bac_1"/>
    <property type="match status" value="1"/>
</dbReference>
<reference evidence="5" key="1">
    <citation type="journal article" date="2019" name="Int. J. Syst. Evol. Microbiol.">
        <title>The Global Catalogue of Microorganisms (GCM) 10K type strain sequencing project: providing services to taxonomists for standard genome sequencing and annotation.</title>
        <authorList>
            <consortium name="The Broad Institute Genomics Platform"/>
            <consortium name="The Broad Institute Genome Sequencing Center for Infectious Disease"/>
            <person name="Wu L."/>
            <person name="Ma J."/>
        </authorList>
    </citation>
    <scope>NUCLEOTIDE SEQUENCE [LARGE SCALE GENOMIC DNA]</scope>
    <source>
        <strain evidence="5">JCM 14370</strain>
    </source>
</reference>